<reference evidence="2 3" key="1">
    <citation type="journal article" date="2023" name="Life. Sci Alliance">
        <title>Evolutionary insights into 3D genome organization and epigenetic landscape of Vigna mungo.</title>
        <authorList>
            <person name="Junaid A."/>
            <person name="Singh B."/>
            <person name="Bhatia S."/>
        </authorList>
    </citation>
    <scope>NUCLEOTIDE SEQUENCE [LARGE SCALE GENOMIC DNA]</scope>
    <source>
        <strain evidence="2">Urdbean</strain>
    </source>
</reference>
<dbReference type="Proteomes" id="UP001374535">
    <property type="component" value="Chromosome 9"/>
</dbReference>
<keyword evidence="3" id="KW-1185">Reference proteome</keyword>
<evidence type="ECO:0000313" key="3">
    <source>
        <dbReference type="Proteomes" id="UP001374535"/>
    </source>
</evidence>
<accession>A0AAQ3MSH0</accession>
<dbReference type="EMBL" id="CP144692">
    <property type="protein sequence ID" value="WVY96316.1"/>
    <property type="molecule type" value="Genomic_DNA"/>
</dbReference>
<evidence type="ECO:0000313" key="2">
    <source>
        <dbReference type="EMBL" id="WVY96316.1"/>
    </source>
</evidence>
<gene>
    <name evidence="2" type="ORF">V8G54_028467</name>
</gene>
<feature type="region of interest" description="Disordered" evidence="1">
    <location>
        <begin position="52"/>
        <end position="82"/>
    </location>
</feature>
<protein>
    <submittedName>
        <fullName evidence="2">Uncharacterized protein</fullName>
    </submittedName>
</protein>
<dbReference type="AlphaFoldDB" id="A0AAQ3MSH0"/>
<evidence type="ECO:0000256" key="1">
    <source>
        <dbReference type="SAM" id="MobiDB-lite"/>
    </source>
</evidence>
<organism evidence="2 3">
    <name type="scientific">Vigna mungo</name>
    <name type="common">Black gram</name>
    <name type="synonym">Phaseolus mungo</name>
    <dbReference type="NCBI Taxonomy" id="3915"/>
    <lineage>
        <taxon>Eukaryota</taxon>
        <taxon>Viridiplantae</taxon>
        <taxon>Streptophyta</taxon>
        <taxon>Embryophyta</taxon>
        <taxon>Tracheophyta</taxon>
        <taxon>Spermatophyta</taxon>
        <taxon>Magnoliopsida</taxon>
        <taxon>eudicotyledons</taxon>
        <taxon>Gunneridae</taxon>
        <taxon>Pentapetalae</taxon>
        <taxon>rosids</taxon>
        <taxon>fabids</taxon>
        <taxon>Fabales</taxon>
        <taxon>Fabaceae</taxon>
        <taxon>Papilionoideae</taxon>
        <taxon>50 kb inversion clade</taxon>
        <taxon>NPAAA clade</taxon>
        <taxon>indigoferoid/millettioid clade</taxon>
        <taxon>Phaseoleae</taxon>
        <taxon>Vigna</taxon>
    </lineage>
</organism>
<name>A0AAQ3MSH0_VIGMU</name>
<proteinExistence type="predicted"/>
<sequence length="118" mass="13421">MIFNLLEYPTGSTEPYGVEDMTFLQEEEVFPTITNSDASEKIEDSSELVISDPSLKEEANETNETNNASVVAGGKRKLSDQQTDKKVPLFFPSCLYQWFNHNAFSYLCCFYLEMSTSF</sequence>